<dbReference type="InterPro" id="IPR011006">
    <property type="entry name" value="CheY-like_superfamily"/>
</dbReference>
<protein>
    <submittedName>
        <fullName evidence="4">LytTR family DNA-binding domain-containing protein</fullName>
    </submittedName>
</protein>
<proteinExistence type="predicted"/>
<dbReference type="SMART" id="SM00448">
    <property type="entry name" value="REC"/>
    <property type="match status" value="1"/>
</dbReference>
<dbReference type="PROSITE" id="PS50930">
    <property type="entry name" value="HTH_LYTTR"/>
    <property type="match status" value="1"/>
</dbReference>
<evidence type="ECO:0000313" key="5">
    <source>
        <dbReference type="Proteomes" id="UP001485459"/>
    </source>
</evidence>
<dbReference type="InterPro" id="IPR007492">
    <property type="entry name" value="LytTR_DNA-bd_dom"/>
</dbReference>
<evidence type="ECO:0000313" key="4">
    <source>
        <dbReference type="EMBL" id="WZN41983.1"/>
    </source>
</evidence>
<keyword evidence="1" id="KW-0597">Phosphoprotein</keyword>
<dbReference type="RefSeq" id="WP_341836826.1">
    <property type="nucleotide sequence ID" value="NZ_CP149822.1"/>
</dbReference>
<organism evidence="4 5">
    <name type="scientific">Chitinophaga pollutisoli</name>
    <dbReference type="NCBI Taxonomy" id="3133966"/>
    <lineage>
        <taxon>Bacteria</taxon>
        <taxon>Pseudomonadati</taxon>
        <taxon>Bacteroidota</taxon>
        <taxon>Chitinophagia</taxon>
        <taxon>Chitinophagales</taxon>
        <taxon>Chitinophagaceae</taxon>
        <taxon>Chitinophaga</taxon>
    </lineage>
</organism>
<feature type="modified residue" description="4-aspartylphosphate" evidence="1">
    <location>
        <position position="57"/>
    </location>
</feature>
<dbReference type="Pfam" id="PF00072">
    <property type="entry name" value="Response_reg"/>
    <property type="match status" value="1"/>
</dbReference>
<sequence length="249" mass="28324">MIQFLRTVIVDDQPHIRKDVRLMLENIEGLVVVAEAGSVKSAAEVIPATTPDLVFMDIDLKDGLCFDLLEQIQPLSFRLIFLTGYGEYAIRAIKCGALDYLLKPADYQEVLTAVSRAWTSAPVVPLQWRLAREQSADRVAVERVALQSTGHWHLVPLRDIVYLEGTERTVVHMASGEHYKTIKTLSDYERMLPGKEFIRIHQSFLVAQQHIKTYYKNGHVLLENGVSLPVSARRKDEVERFLRNERAGI</sequence>
<evidence type="ECO:0000256" key="1">
    <source>
        <dbReference type="PROSITE-ProRule" id="PRU00169"/>
    </source>
</evidence>
<dbReference type="PANTHER" id="PTHR37299:SF1">
    <property type="entry name" value="STAGE 0 SPORULATION PROTEIN A HOMOLOG"/>
    <property type="match status" value="1"/>
</dbReference>
<evidence type="ECO:0000259" key="3">
    <source>
        <dbReference type="PROSITE" id="PS50930"/>
    </source>
</evidence>
<dbReference type="EMBL" id="CP149822">
    <property type="protein sequence ID" value="WZN41983.1"/>
    <property type="molecule type" value="Genomic_DNA"/>
</dbReference>
<dbReference type="SUPFAM" id="SSF52172">
    <property type="entry name" value="CheY-like"/>
    <property type="match status" value="1"/>
</dbReference>
<dbReference type="InterPro" id="IPR046947">
    <property type="entry name" value="LytR-like"/>
</dbReference>
<accession>A0ABZ2YQD1</accession>
<dbReference type="Gene3D" id="3.40.50.2300">
    <property type="match status" value="1"/>
</dbReference>
<feature type="domain" description="HTH LytTR-type" evidence="3">
    <location>
        <begin position="153"/>
        <end position="244"/>
    </location>
</feature>
<dbReference type="GO" id="GO:0003677">
    <property type="term" value="F:DNA binding"/>
    <property type="evidence" value="ECO:0007669"/>
    <property type="project" value="UniProtKB-KW"/>
</dbReference>
<keyword evidence="5" id="KW-1185">Reference proteome</keyword>
<feature type="domain" description="Response regulatory" evidence="2">
    <location>
        <begin position="6"/>
        <end position="118"/>
    </location>
</feature>
<dbReference type="SMART" id="SM00850">
    <property type="entry name" value="LytTR"/>
    <property type="match status" value="1"/>
</dbReference>
<reference evidence="5" key="1">
    <citation type="submission" date="2024-03" db="EMBL/GenBank/DDBJ databases">
        <title>Chitinophaga horti sp. nov., isolated from garden soil.</title>
        <authorList>
            <person name="Lee D.S."/>
            <person name="Han D.M."/>
            <person name="Baek J.H."/>
            <person name="Choi D.G."/>
            <person name="Jeon J.H."/>
            <person name="Jeon C.O."/>
        </authorList>
    </citation>
    <scope>NUCLEOTIDE SEQUENCE [LARGE SCALE GENOMIC DNA]</scope>
    <source>
        <strain evidence="5">GPA1</strain>
    </source>
</reference>
<evidence type="ECO:0000259" key="2">
    <source>
        <dbReference type="PROSITE" id="PS50110"/>
    </source>
</evidence>
<gene>
    <name evidence="4" type="ORF">WJU16_02900</name>
</gene>
<name>A0ABZ2YQD1_9BACT</name>
<dbReference type="InterPro" id="IPR001789">
    <property type="entry name" value="Sig_transdc_resp-reg_receiver"/>
</dbReference>
<dbReference type="Proteomes" id="UP001485459">
    <property type="component" value="Chromosome"/>
</dbReference>
<dbReference type="PROSITE" id="PS50110">
    <property type="entry name" value="RESPONSE_REGULATORY"/>
    <property type="match status" value="1"/>
</dbReference>
<dbReference type="PANTHER" id="PTHR37299">
    <property type="entry name" value="TRANSCRIPTIONAL REGULATOR-RELATED"/>
    <property type="match status" value="1"/>
</dbReference>
<dbReference type="Gene3D" id="2.40.50.1020">
    <property type="entry name" value="LytTr DNA-binding domain"/>
    <property type="match status" value="1"/>
</dbReference>
<keyword evidence="4" id="KW-0238">DNA-binding</keyword>
<dbReference type="Pfam" id="PF04397">
    <property type="entry name" value="LytTR"/>
    <property type="match status" value="1"/>
</dbReference>